<evidence type="ECO:0000313" key="2">
    <source>
        <dbReference type="EMBL" id="APG07077.1"/>
    </source>
</evidence>
<protein>
    <recommendedName>
        <fullName evidence="4">SEC-C motif-containing protein</fullName>
    </recommendedName>
</protein>
<dbReference type="SUPFAM" id="SSF103642">
    <property type="entry name" value="Sec-C motif"/>
    <property type="match status" value="1"/>
</dbReference>
<dbReference type="InterPro" id="IPR027417">
    <property type="entry name" value="P-loop_NTPase"/>
</dbReference>
<proteinExistence type="predicted"/>
<dbReference type="EMBL" id="CP017637">
    <property type="protein sequence ID" value="APG07077.1"/>
    <property type="molecule type" value="Genomic_DNA"/>
</dbReference>
<gene>
    <name evidence="2" type="ORF">BKD09_01935</name>
</gene>
<dbReference type="OrthoDB" id="1441538at2"/>
<dbReference type="Proteomes" id="UP000181962">
    <property type="component" value="Chromosome"/>
</dbReference>
<accession>A0A1L3F1B6</accession>
<dbReference type="Pfam" id="PF02810">
    <property type="entry name" value="SEC-C"/>
    <property type="match status" value="1"/>
</dbReference>
<name>A0A1L3F1B6_BRAJP</name>
<feature type="region of interest" description="Disordered" evidence="1">
    <location>
        <begin position="903"/>
        <end position="938"/>
    </location>
</feature>
<sequence>MTETAASFTVLDSRQLERIQSVHRGFLYQHLYAAACLLRAGASDTTIVRVETDEDVEVVGGHGCHYVQVKTRSEPLVFSDIEGAVLRFDAIRKEHISGRRKGAASFVIASNVAPGPGLAKRLADPQWPADIGVHWPGSSSPIHAALPKPWQTVEEALAEVAQTASSLPFAKLAPDTLTWKLAGSIQAAAAGLPPRGDHAFLATELAELFEQLVVQLHDFPAPPTRYRPQAGEPSLVSPERIRCTTGFSGAGKTSWAAQAALHTLGDVFYFNVGDTPSTALVSTVARELAGHLFGKKGGGLGEVLLPGATGGEILLAINRALTQRNAKATLVIDNAHRVSANDIRALTAGCERLSFVLLCQPSPTVQEIEALLSIKAEELRGWTTDTVAAEGHELACKGDFGTYDRLRLLTGGLPLYVQNALRISANEYDGSVIRFCADIEAQTHVTETAQELILKRAFAEFDEVDRSGLGVLALSDILLSRDEATQILSEASGLTEKQVAALLRRARAGGLVQFFGGDRIKVHDAVRPIALTALDGEALRRTQEAFKFILIASLPVSWNPQKVSLLMRTLVSLGDIKPLVDMATDELFHEMGFMSDIVGFLEQAVGAATIPAGDRFWALDGLVFGELKAGREENVAARLETMSALIADHDLGSDEKLAVGMKKMIFAAREKRVDDVREAMEQTTRLLPDSPKHHRIARYNFAHALFELGMYKDCIKEVSELIPEYFGVLGITPEDIFMKNPDKILPLLSKNHDNRDDIKHLADCMDLCAKAMNAAGRDSGLLRIQAMKFYAMVNAFDSNLRVGQELVDEFVGRRDYIGARGIFEQNLLPLINRLKLAGRVIPIRSQYAVVLAFCGDFDAADMEMARLAPYEPGLDDRGKWELQNQRAAIARMRLVAPPPQWTPYAAQPAAPRGREKIDVNSPCPCGSGKKYKKCHGRR</sequence>
<dbReference type="InterPro" id="IPR004027">
    <property type="entry name" value="SEC_C_motif"/>
</dbReference>
<evidence type="ECO:0000313" key="3">
    <source>
        <dbReference type="Proteomes" id="UP000181962"/>
    </source>
</evidence>
<dbReference type="AlphaFoldDB" id="A0A1L3F1B6"/>
<evidence type="ECO:0000256" key="1">
    <source>
        <dbReference type="SAM" id="MobiDB-lite"/>
    </source>
</evidence>
<dbReference type="SUPFAM" id="SSF52540">
    <property type="entry name" value="P-loop containing nucleoside triphosphate hydrolases"/>
    <property type="match status" value="1"/>
</dbReference>
<dbReference type="RefSeq" id="WP_071908620.1">
    <property type="nucleotide sequence ID" value="NZ_CP017637.1"/>
</dbReference>
<dbReference type="Gene3D" id="3.10.450.50">
    <property type="match status" value="1"/>
</dbReference>
<organism evidence="2 3">
    <name type="scientific">Bradyrhizobium japonicum</name>
    <dbReference type="NCBI Taxonomy" id="375"/>
    <lineage>
        <taxon>Bacteria</taxon>
        <taxon>Pseudomonadati</taxon>
        <taxon>Pseudomonadota</taxon>
        <taxon>Alphaproteobacteria</taxon>
        <taxon>Hyphomicrobiales</taxon>
        <taxon>Nitrobacteraceae</taxon>
        <taxon>Bradyrhizobium</taxon>
    </lineage>
</organism>
<reference evidence="2 3" key="1">
    <citation type="submission" date="2016-11" db="EMBL/GenBank/DDBJ databases">
        <title>Complete Genome Sequence of Bradyrhizobium sp. strain J5, an isolated from soybean nodule in Hokkaido.</title>
        <authorList>
            <person name="Kanehara K."/>
        </authorList>
    </citation>
    <scope>NUCLEOTIDE SEQUENCE [LARGE SCALE GENOMIC DNA]</scope>
    <source>
        <strain evidence="2 3">J5</strain>
    </source>
</reference>
<evidence type="ECO:0008006" key="4">
    <source>
        <dbReference type="Google" id="ProtNLM"/>
    </source>
</evidence>
<feature type="compositionally biased region" description="Basic residues" evidence="1">
    <location>
        <begin position="929"/>
        <end position="938"/>
    </location>
</feature>